<evidence type="ECO:0000313" key="1">
    <source>
        <dbReference type="EMBL" id="CAE7466580.1"/>
    </source>
</evidence>
<dbReference type="OrthoDB" id="415172at2759"/>
<keyword evidence="2" id="KW-1185">Reference proteome</keyword>
<dbReference type="AlphaFoldDB" id="A0A812S4K6"/>
<sequence>ETSEHRVLTNATSQYGECDPRKSIAAQIPAVACSCARPMKPVDLSYGCSRVCGKRTAGEHAGNAFMKGVAGTATTPEIGTGIIKSLFYLGLHATGVLPDWDKLQVCASTYDFIHSKCPHRKQKGCVWRDQFAATSHRCINLWESLGRNNGEYVCHVVDWWDACCSDREPLPPEELDCAGCGQDMYFCQCSAIGDGLRPTHL</sequence>
<name>A0A812S4K6_9DINO</name>
<feature type="non-terminal residue" evidence="1">
    <location>
        <position position="1"/>
    </location>
</feature>
<dbReference type="Proteomes" id="UP000604046">
    <property type="component" value="Unassembled WGS sequence"/>
</dbReference>
<reference evidence="1" key="1">
    <citation type="submission" date="2021-02" db="EMBL/GenBank/DDBJ databases">
        <authorList>
            <person name="Dougan E. K."/>
            <person name="Rhodes N."/>
            <person name="Thang M."/>
            <person name="Chan C."/>
        </authorList>
    </citation>
    <scope>NUCLEOTIDE SEQUENCE</scope>
</reference>
<proteinExistence type="predicted"/>
<organism evidence="1 2">
    <name type="scientific">Symbiodinium natans</name>
    <dbReference type="NCBI Taxonomy" id="878477"/>
    <lineage>
        <taxon>Eukaryota</taxon>
        <taxon>Sar</taxon>
        <taxon>Alveolata</taxon>
        <taxon>Dinophyceae</taxon>
        <taxon>Suessiales</taxon>
        <taxon>Symbiodiniaceae</taxon>
        <taxon>Symbiodinium</taxon>
    </lineage>
</organism>
<protein>
    <submittedName>
        <fullName evidence="1">Uncharacterized protein</fullName>
    </submittedName>
</protein>
<gene>
    <name evidence="1" type="ORF">SNAT2548_LOCUS26065</name>
</gene>
<dbReference type="EMBL" id="CAJNDS010002416">
    <property type="protein sequence ID" value="CAE7466580.1"/>
    <property type="molecule type" value="Genomic_DNA"/>
</dbReference>
<evidence type="ECO:0000313" key="2">
    <source>
        <dbReference type="Proteomes" id="UP000604046"/>
    </source>
</evidence>
<comment type="caution">
    <text evidence="1">The sequence shown here is derived from an EMBL/GenBank/DDBJ whole genome shotgun (WGS) entry which is preliminary data.</text>
</comment>
<accession>A0A812S4K6</accession>